<evidence type="ECO:0000256" key="4">
    <source>
        <dbReference type="ARBA" id="ARBA00022729"/>
    </source>
</evidence>
<dbReference type="InterPro" id="IPR001611">
    <property type="entry name" value="Leu-rich_rpt"/>
</dbReference>
<dbReference type="KEGG" id="qsa:O6P43_012813"/>
<dbReference type="GO" id="GO:0004672">
    <property type="term" value="F:protein kinase activity"/>
    <property type="evidence" value="ECO:0007669"/>
    <property type="project" value="InterPro"/>
</dbReference>
<evidence type="ECO:0000259" key="9">
    <source>
        <dbReference type="Pfam" id="PF07714"/>
    </source>
</evidence>
<dbReference type="Pfam" id="PF07714">
    <property type="entry name" value="PK_Tyr_Ser-Thr"/>
    <property type="match status" value="1"/>
</dbReference>
<evidence type="ECO:0000256" key="5">
    <source>
        <dbReference type="ARBA" id="ARBA00022737"/>
    </source>
</evidence>
<dbReference type="SMART" id="SM00365">
    <property type="entry name" value="LRR_SD22"/>
    <property type="match status" value="5"/>
</dbReference>
<dbReference type="InterPro" id="IPR003591">
    <property type="entry name" value="Leu-rich_rpt_typical-subtyp"/>
</dbReference>
<keyword evidence="6" id="KW-1133">Transmembrane helix</keyword>
<gene>
    <name evidence="10" type="ORF">O6P43_012813</name>
</gene>
<keyword evidence="7" id="KW-0472">Membrane</keyword>
<evidence type="ECO:0000313" key="10">
    <source>
        <dbReference type="EMBL" id="KAJ7968754.1"/>
    </source>
</evidence>
<reference evidence="10" key="1">
    <citation type="journal article" date="2023" name="Science">
        <title>Elucidation of the pathway for biosynthesis of saponin adjuvants from the soapbark tree.</title>
        <authorList>
            <person name="Reed J."/>
            <person name="Orme A."/>
            <person name="El-Demerdash A."/>
            <person name="Owen C."/>
            <person name="Martin L.B.B."/>
            <person name="Misra R.C."/>
            <person name="Kikuchi S."/>
            <person name="Rejzek M."/>
            <person name="Martin A.C."/>
            <person name="Harkess A."/>
            <person name="Leebens-Mack J."/>
            <person name="Louveau T."/>
            <person name="Stephenson M.J."/>
            <person name="Osbourn A."/>
        </authorList>
    </citation>
    <scope>NUCLEOTIDE SEQUENCE</scope>
    <source>
        <strain evidence="10">S10</strain>
    </source>
</reference>
<dbReference type="InterPro" id="IPR001245">
    <property type="entry name" value="Ser-Thr/Tyr_kinase_cat_dom"/>
</dbReference>
<dbReference type="PANTHER" id="PTHR48056">
    <property type="entry name" value="LRR RECEPTOR-LIKE SERINE/THREONINE-PROTEIN KINASE-RELATED"/>
    <property type="match status" value="1"/>
</dbReference>
<accession>A0AAD7M2L0</accession>
<evidence type="ECO:0000256" key="8">
    <source>
        <dbReference type="ARBA" id="ARBA00023180"/>
    </source>
</evidence>
<dbReference type="FunFam" id="3.80.10.10:FF:000233">
    <property type="entry name" value="Leucine-rich repeat receptor-like protein kinase TDR"/>
    <property type="match status" value="1"/>
</dbReference>
<dbReference type="SMART" id="SM00369">
    <property type="entry name" value="LRR_TYP"/>
    <property type="match status" value="6"/>
</dbReference>
<dbReference type="Gene3D" id="1.10.510.10">
    <property type="entry name" value="Transferase(Phosphotransferase) domain 1"/>
    <property type="match status" value="1"/>
</dbReference>
<keyword evidence="11" id="KW-1185">Reference proteome</keyword>
<dbReference type="Proteomes" id="UP001163823">
    <property type="component" value="Chromosome 5"/>
</dbReference>
<evidence type="ECO:0000313" key="11">
    <source>
        <dbReference type="Proteomes" id="UP001163823"/>
    </source>
</evidence>
<evidence type="ECO:0000256" key="6">
    <source>
        <dbReference type="ARBA" id="ARBA00022989"/>
    </source>
</evidence>
<dbReference type="GO" id="GO:0009791">
    <property type="term" value="P:post-embryonic development"/>
    <property type="evidence" value="ECO:0007669"/>
    <property type="project" value="UniProtKB-ARBA"/>
</dbReference>
<sequence length="602" mass="67224">MINMQQNNLSGQLPKNIFNHLPELQELYLSHNQFYGEIPPSLFNCKQLQNLSMSYNNFTGTIPVEIGNSTLLLEIFFSFNKLQGTIPDEIGKLSNLENLGLQFNNLTGNIPSAVFNISTLVEISLTSNQLTGSVPPNIGLTLPNLERLHLFNNSLTGPILSSISNSTKLAELDLAYNSFSAYIPSTLGDLRNLQWLNLAYNNLTFESSSHAMRTFLSLGNCKYLQRIELSENPLNFVLPTSIGNFSSFLDHFGLENCNIKGGIPDDIGNMLNFLNLASNQITGTIPAIIGNLRGLQTLYLYHNQLQGYIPQEICQLERIWSFFLSDNKFSGQLPTCFGNLKSLRELSLSSNRLNSTLPSTLWGLEDILYLDLSSNNLTGSLPLSIGNLKVVTELYLSDNQLSENNLSGVIPKSLEALVYLKRFNVSFNKLQGEIPDGGPFKNFIGDSFMKNKALCGASHFQVLPCRTEAFGEGDTKTNTMTMATIGYMAPEYEYGLEGTVSRRGDVYSYGILLLETFTRHKHTELFLGELSLKQWVQSSFPHAILQIVDRNLLMEEEEHFDIKKDCLSSIIGLALDCSEDAPDERTNMKTVLAALNKMKRNF</sequence>
<evidence type="ECO:0000256" key="3">
    <source>
        <dbReference type="ARBA" id="ARBA00022692"/>
    </source>
</evidence>
<dbReference type="Pfam" id="PF00560">
    <property type="entry name" value="LRR_1"/>
    <property type="match status" value="3"/>
</dbReference>
<protein>
    <submittedName>
        <fullName evidence="10">Leucine-rich receptor-like protein kinase family protein</fullName>
    </submittedName>
</protein>
<keyword evidence="5" id="KW-0677">Repeat</keyword>
<evidence type="ECO:0000256" key="7">
    <source>
        <dbReference type="ARBA" id="ARBA00023136"/>
    </source>
</evidence>
<keyword evidence="10" id="KW-0808">Transferase</keyword>
<dbReference type="SUPFAM" id="SSF56112">
    <property type="entry name" value="Protein kinase-like (PK-like)"/>
    <property type="match status" value="1"/>
</dbReference>
<dbReference type="InterPro" id="IPR050647">
    <property type="entry name" value="Plant_LRR-RLKs"/>
</dbReference>
<dbReference type="Pfam" id="PF13855">
    <property type="entry name" value="LRR_8"/>
    <property type="match status" value="3"/>
</dbReference>
<dbReference type="InterPro" id="IPR011009">
    <property type="entry name" value="Kinase-like_dom_sf"/>
</dbReference>
<dbReference type="PANTHER" id="PTHR48056:SF73">
    <property type="entry name" value="LRR RECEPTOR-LIKE SERINE_THREONINE-PROTEIN KINASE EFR"/>
    <property type="match status" value="1"/>
</dbReference>
<keyword evidence="8" id="KW-0325">Glycoprotein</keyword>
<keyword evidence="10" id="KW-0418">Kinase</keyword>
<evidence type="ECO:0000256" key="1">
    <source>
        <dbReference type="ARBA" id="ARBA00004167"/>
    </source>
</evidence>
<keyword evidence="4" id="KW-0732">Signal</keyword>
<dbReference type="EMBL" id="JARAOO010000005">
    <property type="protein sequence ID" value="KAJ7968754.1"/>
    <property type="molecule type" value="Genomic_DNA"/>
</dbReference>
<dbReference type="AlphaFoldDB" id="A0AAD7M2L0"/>
<dbReference type="FunFam" id="3.80.10.10:FF:000095">
    <property type="entry name" value="LRR receptor-like serine/threonine-protein kinase GSO1"/>
    <property type="match status" value="1"/>
</dbReference>
<proteinExistence type="predicted"/>
<dbReference type="InterPro" id="IPR032675">
    <property type="entry name" value="LRR_dom_sf"/>
</dbReference>
<evidence type="ECO:0000256" key="2">
    <source>
        <dbReference type="ARBA" id="ARBA00022614"/>
    </source>
</evidence>
<comment type="caution">
    <text evidence="10">The sequence shown here is derived from an EMBL/GenBank/DDBJ whole genome shotgun (WGS) entry which is preliminary data.</text>
</comment>
<dbReference type="SUPFAM" id="SSF52058">
    <property type="entry name" value="L domain-like"/>
    <property type="match status" value="2"/>
</dbReference>
<keyword evidence="3" id="KW-0812">Transmembrane</keyword>
<comment type="subcellular location">
    <subcellularLocation>
        <location evidence="1">Membrane</location>
        <topology evidence="1">Single-pass membrane protein</topology>
    </subcellularLocation>
</comment>
<organism evidence="10 11">
    <name type="scientific">Quillaja saponaria</name>
    <name type="common">Soap bark tree</name>
    <dbReference type="NCBI Taxonomy" id="32244"/>
    <lineage>
        <taxon>Eukaryota</taxon>
        <taxon>Viridiplantae</taxon>
        <taxon>Streptophyta</taxon>
        <taxon>Embryophyta</taxon>
        <taxon>Tracheophyta</taxon>
        <taxon>Spermatophyta</taxon>
        <taxon>Magnoliopsida</taxon>
        <taxon>eudicotyledons</taxon>
        <taxon>Gunneridae</taxon>
        <taxon>Pentapetalae</taxon>
        <taxon>rosids</taxon>
        <taxon>fabids</taxon>
        <taxon>Fabales</taxon>
        <taxon>Quillajaceae</taxon>
        <taxon>Quillaja</taxon>
    </lineage>
</organism>
<keyword evidence="2" id="KW-0433">Leucine-rich repeat</keyword>
<keyword evidence="10" id="KW-0675">Receptor</keyword>
<dbReference type="GO" id="GO:0033612">
    <property type="term" value="F:receptor serine/threonine kinase binding"/>
    <property type="evidence" value="ECO:0007669"/>
    <property type="project" value="TreeGrafter"/>
</dbReference>
<feature type="domain" description="Serine-threonine/tyrosine-protein kinase catalytic" evidence="9">
    <location>
        <begin position="475"/>
        <end position="594"/>
    </location>
</feature>
<name>A0AAD7M2L0_QUISA</name>
<dbReference type="Gene3D" id="3.80.10.10">
    <property type="entry name" value="Ribonuclease Inhibitor"/>
    <property type="match status" value="2"/>
</dbReference>
<dbReference type="GO" id="GO:0016020">
    <property type="term" value="C:membrane"/>
    <property type="evidence" value="ECO:0007669"/>
    <property type="project" value="UniProtKB-SubCell"/>
</dbReference>